<reference evidence="3" key="1">
    <citation type="submission" date="2020-04" db="EMBL/GenBank/DDBJ databases">
        <title>Deep metagenomics examines the oral microbiome during advanced dental caries in children, revealing novel taxa and co-occurrences with host molecules.</title>
        <authorList>
            <person name="Baker J.L."/>
            <person name="Morton J.T."/>
            <person name="Dinis M."/>
            <person name="Alvarez R."/>
            <person name="Tran N.C."/>
            <person name="Knight R."/>
            <person name="Edlund A."/>
        </authorList>
    </citation>
    <scope>NUCLEOTIDE SEQUENCE</scope>
    <source>
        <strain evidence="3">JCVI_38_bin.5</strain>
    </source>
</reference>
<organism evidence="3 4">
    <name type="scientific">Lancefieldella rimae</name>
    <dbReference type="NCBI Taxonomy" id="1383"/>
    <lineage>
        <taxon>Bacteria</taxon>
        <taxon>Bacillati</taxon>
        <taxon>Actinomycetota</taxon>
        <taxon>Coriobacteriia</taxon>
        <taxon>Coriobacteriales</taxon>
        <taxon>Atopobiaceae</taxon>
        <taxon>Lancefieldella</taxon>
    </lineage>
</organism>
<gene>
    <name evidence="3" type="ORF">HXK26_01890</name>
</gene>
<dbReference type="EMBL" id="JABZGW010000047">
    <property type="protein sequence ID" value="MBF4807437.1"/>
    <property type="molecule type" value="Genomic_DNA"/>
</dbReference>
<feature type="transmembrane region" description="Helical" evidence="2">
    <location>
        <begin position="115"/>
        <end position="137"/>
    </location>
</feature>
<evidence type="ECO:0000313" key="3">
    <source>
        <dbReference type="EMBL" id="MBF4807437.1"/>
    </source>
</evidence>
<evidence type="ECO:0000256" key="1">
    <source>
        <dbReference type="SAM" id="MobiDB-lite"/>
    </source>
</evidence>
<dbReference type="Proteomes" id="UP000698335">
    <property type="component" value="Unassembled WGS sequence"/>
</dbReference>
<proteinExistence type="predicted"/>
<keyword evidence="2" id="KW-1133">Transmembrane helix</keyword>
<feature type="region of interest" description="Disordered" evidence="1">
    <location>
        <begin position="1"/>
        <end position="90"/>
    </location>
</feature>
<evidence type="ECO:0000256" key="2">
    <source>
        <dbReference type="SAM" id="Phobius"/>
    </source>
</evidence>
<protein>
    <submittedName>
        <fullName evidence="3">APC family permease</fullName>
    </submittedName>
</protein>
<keyword evidence="2" id="KW-0812">Transmembrane</keyword>
<accession>A0A930W2V2</accession>
<sequence length="218" mass="23780">MSLRATIKGAAEEAQETVASVASKKSQKESEKSDGQTVKYAPRKSAASAKPSREAAASVRISSASGSKSAKGGAPTTKEQKRAARQRERAHDDFRNRGFEILLRNDPEYHRVERIWWVILGVGFAATIVTFVLTTAFPEARNLGSGVGLVSAIALIIAYVFIFGSVIFSFVKLRPIRKRVERQVVGMTDKKLGEKVAACEAAKEAKKAEKKARKTENK</sequence>
<feature type="compositionally biased region" description="Low complexity" evidence="1">
    <location>
        <begin position="43"/>
        <end position="74"/>
    </location>
</feature>
<name>A0A930W2V2_9ACTN</name>
<keyword evidence="2" id="KW-0472">Membrane</keyword>
<feature type="transmembrane region" description="Helical" evidence="2">
    <location>
        <begin position="149"/>
        <end position="171"/>
    </location>
</feature>
<feature type="compositionally biased region" description="Basic and acidic residues" evidence="1">
    <location>
        <begin position="78"/>
        <end position="90"/>
    </location>
</feature>
<comment type="caution">
    <text evidence="3">The sequence shown here is derived from an EMBL/GenBank/DDBJ whole genome shotgun (WGS) entry which is preliminary data.</text>
</comment>
<evidence type="ECO:0000313" key="4">
    <source>
        <dbReference type="Proteomes" id="UP000698335"/>
    </source>
</evidence>
<dbReference type="AlphaFoldDB" id="A0A930W2V2"/>